<gene>
    <name evidence="4" type="ORF">HZ995_10545</name>
</gene>
<feature type="domain" description="HTH tetR-type" evidence="3">
    <location>
        <begin position="24"/>
        <end position="84"/>
    </location>
</feature>
<evidence type="ECO:0000313" key="5">
    <source>
        <dbReference type="Proteomes" id="UP000665026"/>
    </source>
</evidence>
<dbReference type="PROSITE" id="PS50977">
    <property type="entry name" value="HTH_TETR_2"/>
    <property type="match status" value="1"/>
</dbReference>
<evidence type="ECO:0000259" key="3">
    <source>
        <dbReference type="PROSITE" id="PS50977"/>
    </source>
</evidence>
<proteinExistence type="predicted"/>
<dbReference type="EMBL" id="CP060010">
    <property type="protein sequence ID" value="QTN34936.1"/>
    <property type="molecule type" value="Genomic_DNA"/>
</dbReference>
<name>A0A975EMT1_9RHOB</name>
<dbReference type="InterPro" id="IPR009057">
    <property type="entry name" value="Homeodomain-like_sf"/>
</dbReference>
<evidence type="ECO:0000256" key="1">
    <source>
        <dbReference type="ARBA" id="ARBA00023125"/>
    </source>
</evidence>
<dbReference type="GO" id="GO:0003677">
    <property type="term" value="F:DNA binding"/>
    <property type="evidence" value="ECO:0007669"/>
    <property type="project" value="UniProtKB-UniRule"/>
</dbReference>
<evidence type="ECO:0000256" key="2">
    <source>
        <dbReference type="PROSITE-ProRule" id="PRU00335"/>
    </source>
</evidence>
<accession>A0A975EMT1</accession>
<dbReference type="SUPFAM" id="SSF46689">
    <property type="entry name" value="Homeodomain-like"/>
    <property type="match status" value="1"/>
</dbReference>
<dbReference type="Proteomes" id="UP000665026">
    <property type="component" value="Chromosome"/>
</dbReference>
<reference evidence="4" key="1">
    <citation type="submission" date="2020-07" db="EMBL/GenBank/DDBJ databases">
        <title>Genome sequences of bacteria associated with the marine, planktonic diatom Thalassiosira profunda strain ECT2AJA-044.</title>
        <authorList>
            <person name="Gargas C.B."/>
            <person name="Roberts W.R."/>
            <person name="Alverson A.J."/>
        </authorList>
    </citation>
    <scope>NUCLEOTIDE SEQUENCE</scope>
    <source>
        <strain evidence="4">ECT2AJA-044</strain>
    </source>
</reference>
<evidence type="ECO:0000313" key="4">
    <source>
        <dbReference type="EMBL" id="QTN34936.1"/>
    </source>
</evidence>
<organism evidence="4 5">
    <name type="scientific">Cognatishimia activa</name>
    <dbReference type="NCBI Taxonomy" id="1715691"/>
    <lineage>
        <taxon>Bacteria</taxon>
        <taxon>Pseudomonadati</taxon>
        <taxon>Pseudomonadota</taxon>
        <taxon>Alphaproteobacteria</taxon>
        <taxon>Rhodobacterales</taxon>
        <taxon>Paracoccaceae</taxon>
        <taxon>Cognatishimia</taxon>
    </lineage>
</organism>
<sequence>MSKRKPPTLVRDDPARAPLVGNVKVTREDWLNLARNVLVDEGVGEIKIAILAEKLGVSRSSFYWYFENRRDLLEALLQEWEARNTKTLVSKCGQPSRTISEGACNFFRCFVDTSLFDHGLDFAVREWARRDVAVRARIDLADQTRLHAVTEMFLRHDYEAYDAECRARILYYMQIGYHALDVRESMDVRFGRVAGYLNGFTGHDADPEALEEFRAFAMAHAT</sequence>
<protein>
    <submittedName>
        <fullName evidence="4">TetR/AcrR family transcriptional regulator</fullName>
    </submittedName>
</protein>
<dbReference type="Gene3D" id="1.10.357.10">
    <property type="entry name" value="Tetracycline Repressor, domain 2"/>
    <property type="match status" value="1"/>
</dbReference>
<keyword evidence="1 2" id="KW-0238">DNA-binding</keyword>
<dbReference type="PRINTS" id="PR00455">
    <property type="entry name" value="HTHTETR"/>
</dbReference>
<dbReference type="RefSeq" id="WP_209355621.1">
    <property type="nucleotide sequence ID" value="NZ_CP060010.1"/>
</dbReference>
<dbReference type="AlphaFoldDB" id="A0A975EMT1"/>
<dbReference type="Pfam" id="PF00440">
    <property type="entry name" value="TetR_N"/>
    <property type="match status" value="1"/>
</dbReference>
<dbReference type="InterPro" id="IPR001647">
    <property type="entry name" value="HTH_TetR"/>
</dbReference>
<feature type="DNA-binding region" description="H-T-H motif" evidence="2">
    <location>
        <begin position="47"/>
        <end position="66"/>
    </location>
</feature>
<dbReference type="KEGG" id="cact:HZ995_10545"/>